<sequence length="310" mass="31937">MNQDAARIVVVGESLVDIVHRAPEPPVEIPGGSPANVAITLGRLGRTPALVTRLAEDERGSRVRFWLSESGVDVIAVAGARTSTAAAHLDAAGAARYDFDIEWDLDGLDVSDVADAAVVHVGSIAAVLEPGATHVGELIGALRDRATITYDPNVRPALISHPAAVRRRVAEIVALADIVKASDDDVRWLHPGRDVEDVAREWQARGPAVVVVTLGAGGALAVTRDGVVRVPAEPATVVDTVGAGDTFMGTLIDGVTSVGGASAALRVPGGGIPLATLHRILTRCARAAAITVSRRGADPPRIAELASPTG</sequence>
<keyword evidence="8" id="KW-1185">Reference proteome</keyword>
<dbReference type="InterPro" id="IPR029056">
    <property type="entry name" value="Ribokinase-like"/>
</dbReference>
<dbReference type="Pfam" id="PF00294">
    <property type="entry name" value="PfkB"/>
    <property type="match status" value="1"/>
</dbReference>
<dbReference type="InterPro" id="IPR011611">
    <property type="entry name" value="PfkB_dom"/>
</dbReference>
<gene>
    <name evidence="7" type="ORF">H9622_03325</name>
</gene>
<evidence type="ECO:0000313" key="7">
    <source>
        <dbReference type="EMBL" id="MBD8022621.1"/>
    </source>
</evidence>
<dbReference type="RefSeq" id="WP_191764208.1">
    <property type="nucleotide sequence ID" value="NZ_JACSPM010000001.1"/>
</dbReference>
<dbReference type="InterPro" id="IPR002139">
    <property type="entry name" value="Ribo/fructo_kinase"/>
</dbReference>
<comment type="similarity">
    <text evidence="1">Belongs to the carbohydrate kinase PfkB family.</text>
</comment>
<accession>A0ABR8WZV7</accession>
<dbReference type="PANTHER" id="PTHR43085">
    <property type="entry name" value="HEXOKINASE FAMILY MEMBER"/>
    <property type="match status" value="1"/>
</dbReference>
<proteinExistence type="inferred from homology"/>
<reference evidence="7 8" key="1">
    <citation type="submission" date="2020-08" db="EMBL/GenBank/DDBJ databases">
        <title>A Genomic Blueprint of the Chicken Gut Microbiome.</title>
        <authorList>
            <person name="Gilroy R."/>
            <person name="Ravi A."/>
            <person name="Getino M."/>
            <person name="Pursley I."/>
            <person name="Horton D.L."/>
            <person name="Alikhan N.-F."/>
            <person name="Baker D."/>
            <person name="Gharbi K."/>
            <person name="Hall N."/>
            <person name="Watson M."/>
            <person name="Adriaenssens E.M."/>
            <person name="Foster-Nyarko E."/>
            <person name="Jarju S."/>
            <person name="Secka A."/>
            <person name="Antonio M."/>
            <person name="Oren A."/>
            <person name="Chaudhuri R."/>
            <person name="La Ragione R.M."/>
            <person name="Hildebrand F."/>
            <person name="Pallen M.J."/>
        </authorList>
    </citation>
    <scope>NUCLEOTIDE SEQUENCE [LARGE SCALE GENOMIC DNA]</scope>
    <source>
        <strain evidence="7 8">Sa1CUA4</strain>
    </source>
</reference>
<evidence type="ECO:0000256" key="5">
    <source>
        <dbReference type="ARBA" id="ARBA00022840"/>
    </source>
</evidence>
<keyword evidence="5" id="KW-0067">ATP-binding</keyword>
<comment type="caution">
    <text evidence="7">The sequence shown here is derived from an EMBL/GenBank/DDBJ whole genome shotgun (WGS) entry which is preliminary data.</text>
</comment>
<dbReference type="SUPFAM" id="SSF53613">
    <property type="entry name" value="Ribokinase-like"/>
    <property type="match status" value="1"/>
</dbReference>
<protein>
    <submittedName>
        <fullName evidence="7">Carbohydrate kinase</fullName>
    </submittedName>
</protein>
<evidence type="ECO:0000313" key="8">
    <source>
        <dbReference type="Proteomes" id="UP000602532"/>
    </source>
</evidence>
<dbReference type="CDD" id="cd01167">
    <property type="entry name" value="bac_FRK"/>
    <property type="match status" value="1"/>
</dbReference>
<keyword evidence="3" id="KW-0547">Nucleotide-binding</keyword>
<dbReference type="PANTHER" id="PTHR43085:SF1">
    <property type="entry name" value="PSEUDOURIDINE KINASE-RELATED"/>
    <property type="match status" value="1"/>
</dbReference>
<evidence type="ECO:0000259" key="6">
    <source>
        <dbReference type="Pfam" id="PF00294"/>
    </source>
</evidence>
<evidence type="ECO:0000256" key="1">
    <source>
        <dbReference type="ARBA" id="ARBA00010688"/>
    </source>
</evidence>
<keyword evidence="2" id="KW-0808">Transferase</keyword>
<dbReference type="Gene3D" id="3.40.1190.20">
    <property type="match status" value="1"/>
</dbReference>
<organism evidence="7 8">
    <name type="scientific">Microbacterium gallinarum</name>
    <dbReference type="NCBI Taxonomy" id="2762209"/>
    <lineage>
        <taxon>Bacteria</taxon>
        <taxon>Bacillati</taxon>
        <taxon>Actinomycetota</taxon>
        <taxon>Actinomycetes</taxon>
        <taxon>Micrococcales</taxon>
        <taxon>Microbacteriaceae</taxon>
        <taxon>Microbacterium</taxon>
    </lineage>
</organism>
<name>A0ABR8WZV7_9MICO</name>
<feature type="domain" description="Carbohydrate kinase PfkB" evidence="6">
    <location>
        <begin position="7"/>
        <end position="299"/>
    </location>
</feature>
<evidence type="ECO:0000256" key="4">
    <source>
        <dbReference type="ARBA" id="ARBA00022777"/>
    </source>
</evidence>
<keyword evidence="4 7" id="KW-0418">Kinase</keyword>
<dbReference type="GO" id="GO:0016301">
    <property type="term" value="F:kinase activity"/>
    <property type="evidence" value="ECO:0007669"/>
    <property type="project" value="UniProtKB-KW"/>
</dbReference>
<evidence type="ECO:0000256" key="3">
    <source>
        <dbReference type="ARBA" id="ARBA00022741"/>
    </source>
</evidence>
<dbReference type="InterPro" id="IPR050306">
    <property type="entry name" value="PfkB_Carbo_kinase"/>
</dbReference>
<dbReference type="Proteomes" id="UP000602532">
    <property type="component" value="Unassembled WGS sequence"/>
</dbReference>
<dbReference type="PRINTS" id="PR00990">
    <property type="entry name" value="RIBOKINASE"/>
</dbReference>
<dbReference type="EMBL" id="JACSPM010000001">
    <property type="protein sequence ID" value="MBD8022621.1"/>
    <property type="molecule type" value="Genomic_DNA"/>
</dbReference>
<evidence type="ECO:0000256" key="2">
    <source>
        <dbReference type="ARBA" id="ARBA00022679"/>
    </source>
</evidence>